<evidence type="ECO:0000256" key="3">
    <source>
        <dbReference type="SAM" id="MobiDB-lite"/>
    </source>
</evidence>
<dbReference type="Proteomes" id="UP000650582">
    <property type="component" value="Unassembled WGS sequence"/>
</dbReference>
<comment type="subcellular location">
    <subcellularLocation>
        <location evidence="1">Membrane</location>
        <topology evidence="1">Multi-pass membrane protein</topology>
    </subcellularLocation>
</comment>
<reference evidence="6" key="1">
    <citation type="submission" date="2020-09" db="EMBL/GenBank/DDBJ databases">
        <title>Comparative genome analyses of four rice-infecting Rhizoctonia solani isolates reveal extensive enrichment of homogalacturonan modification genes.</title>
        <authorList>
            <person name="Lee D.-Y."/>
            <person name="Jeon J."/>
            <person name="Kim K.-T."/>
            <person name="Cheong K."/>
            <person name="Song H."/>
            <person name="Choi G."/>
            <person name="Ko J."/>
            <person name="Opiyo S.O."/>
            <person name="Zuo S."/>
            <person name="Madhav S."/>
            <person name="Lee Y.-H."/>
            <person name="Wang G.-L."/>
        </authorList>
    </citation>
    <scope>NUCLEOTIDE SEQUENCE</scope>
    <source>
        <strain evidence="6">AG1-IA YN-7</strain>
    </source>
</reference>
<dbReference type="GO" id="GO:0022857">
    <property type="term" value="F:transmembrane transporter activity"/>
    <property type="evidence" value="ECO:0007669"/>
    <property type="project" value="InterPro"/>
</dbReference>
<evidence type="ECO:0000256" key="1">
    <source>
        <dbReference type="ARBA" id="ARBA00004141"/>
    </source>
</evidence>
<proteinExistence type="inferred from homology"/>
<comment type="caution">
    <text evidence="6">The sequence shown here is derived from an EMBL/GenBank/DDBJ whole genome shotgun (WGS) entry which is preliminary data.</text>
</comment>
<name>A0A8H7H2D8_9AGAM</name>
<dbReference type="AlphaFoldDB" id="A0A8H7H2D8"/>
<keyword evidence="4" id="KW-1133">Transmembrane helix</keyword>
<dbReference type="InterPro" id="IPR011701">
    <property type="entry name" value="MFS"/>
</dbReference>
<feature type="transmembrane region" description="Helical" evidence="4">
    <location>
        <begin position="368"/>
        <end position="388"/>
    </location>
</feature>
<dbReference type="SUPFAM" id="SSF103473">
    <property type="entry name" value="MFS general substrate transporter"/>
    <property type="match status" value="1"/>
</dbReference>
<evidence type="ECO:0000256" key="2">
    <source>
        <dbReference type="ARBA" id="ARBA00006727"/>
    </source>
</evidence>
<protein>
    <submittedName>
        <fullName evidence="6">Major Facilitator Superfamily</fullName>
    </submittedName>
</protein>
<feature type="region of interest" description="Disordered" evidence="3">
    <location>
        <begin position="21"/>
        <end position="58"/>
    </location>
</feature>
<gene>
    <name evidence="6" type="ORF">RHS04_09222</name>
</gene>
<feature type="domain" description="Major facilitator superfamily (MFS) profile" evidence="5">
    <location>
        <begin position="279"/>
        <end position="476"/>
    </location>
</feature>
<keyword evidence="4" id="KW-0472">Membrane</keyword>
<feature type="transmembrane region" description="Helical" evidence="4">
    <location>
        <begin position="169"/>
        <end position="190"/>
    </location>
</feature>
<dbReference type="InterPro" id="IPR050327">
    <property type="entry name" value="Proton-linked_MCT"/>
</dbReference>
<dbReference type="GO" id="GO:0016020">
    <property type="term" value="C:membrane"/>
    <property type="evidence" value="ECO:0007669"/>
    <property type="project" value="UniProtKB-SubCell"/>
</dbReference>
<dbReference type="InterPro" id="IPR020846">
    <property type="entry name" value="MFS_dom"/>
</dbReference>
<comment type="similarity">
    <text evidence="2">Belongs to the major facilitator superfamily. Monocarboxylate porter (TC 2.A.1.13) family.</text>
</comment>
<feature type="transmembrane region" description="Helical" evidence="4">
    <location>
        <begin position="70"/>
        <end position="96"/>
    </location>
</feature>
<dbReference type="InterPro" id="IPR036259">
    <property type="entry name" value="MFS_trans_sf"/>
</dbReference>
<organism evidence="6 7">
    <name type="scientific">Rhizoctonia solani</name>
    <dbReference type="NCBI Taxonomy" id="456999"/>
    <lineage>
        <taxon>Eukaryota</taxon>
        <taxon>Fungi</taxon>
        <taxon>Dikarya</taxon>
        <taxon>Basidiomycota</taxon>
        <taxon>Agaricomycotina</taxon>
        <taxon>Agaricomycetes</taxon>
        <taxon>Cantharellales</taxon>
        <taxon>Ceratobasidiaceae</taxon>
        <taxon>Rhizoctonia</taxon>
    </lineage>
</organism>
<dbReference type="PANTHER" id="PTHR11360:SF287">
    <property type="entry name" value="MFS MONOCARBOXYLATE TRANSPORTER"/>
    <property type="match status" value="1"/>
</dbReference>
<feature type="transmembrane region" description="Helical" evidence="4">
    <location>
        <begin position="196"/>
        <end position="215"/>
    </location>
</feature>
<feature type="transmembrane region" description="Helical" evidence="4">
    <location>
        <begin position="449"/>
        <end position="470"/>
    </location>
</feature>
<feature type="transmembrane region" description="Helical" evidence="4">
    <location>
        <begin position="278"/>
        <end position="303"/>
    </location>
</feature>
<dbReference type="Pfam" id="PF07690">
    <property type="entry name" value="MFS_1"/>
    <property type="match status" value="1"/>
</dbReference>
<evidence type="ECO:0000313" key="6">
    <source>
        <dbReference type="EMBL" id="KAF8667968.1"/>
    </source>
</evidence>
<evidence type="ECO:0000259" key="5">
    <source>
        <dbReference type="PROSITE" id="PS50850"/>
    </source>
</evidence>
<feature type="transmembrane region" description="Helical" evidence="4">
    <location>
        <begin position="408"/>
        <end position="429"/>
    </location>
</feature>
<feature type="transmembrane region" description="Helical" evidence="4">
    <location>
        <begin position="227"/>
        <end position="247"/>
    </location>
</feature>
<evidence type="ECO:0000256" key="4">
    <source>
        <dbReference type="SAM" id="Phobius"/>
    </source>
</evidence>
<dbReference type="EMBL" id="JACYCC010000351">
    <property type="protein sequence ID" value="KAF8667968.1"/>
    <property type="molecule type" value="Genomic_DNA"/>
</dbReference>
<feature type="transmembrane region" description="Helical" evidence="4">
    <location>
        <begin position="315"/>
        <end position="336"/>
    </location>
</feature>
<feature type="transmembrane region" description="Helical" evidence="4">
    <location>
        <begin position="342"/>
        <end position="361"/>
    </location>
</feature>
<sequence>MVSDVGAAELGLSKTNTRHSSVRASTAVSNSSSARDSACSLGETLRNEPNGNDDLNRKSFDDLPPMDTGFAAWTFVAASFVLETLIWGFGFTYGIFQECFTREKTFMGASEAALGAIGTLALGLEQVLQLLGGGRILILYNHTDSFNHVVLFGNLLCQLGRSKFRDEGMCFGIGGGGLYAPVIVYLPEWFSVRKGLAGAIIFGGAGIGGIFYPLALNYMLKGLGFRWTLRIWAAYMLVFGGVALIFMKPRVPPVRPSGPSPTFITFVKQQNWSFLSSPLFLCVAILSFIQALGYFPVSLYMSVYTTSLGLPTIDGTIVVVVFSAASVIGQVVLGQLCDMVPYQYIIIASGIGSCLSTYLLWGYAHSLGLIFGFVIMFGILAGGFTSTWPAACADIAGPENPEVIPNVYGFLGIAKGVAAVIGPVVAATLHRTNGPVVREAYSGYGFRDVTIFVGVMMFVTALGGVLSGILSRRRGS</sequence>
<evidence type="ECO:0000313" key="7">
    <source>
        <dbReference type="Proteomes" id="UP000650582"/>
    </source>
</evidence>
<dbReference type="PANTHER" id="PTHR11360">
    <property type="entry name" value="MONOCARBOXYLATE TRANSPORTER"/>
    <property type="match status" value="1"/>
</dbReference>
<feature type="compositionally biased region" description="Low complexity" evidence="3">
    <location>
        <begin position="22"/>
        <end position="40"/>
    </location>
</feature>
<accession>A0A8H7H2D8</accession>
<dbReference type="Gene3D" id="1.20.1250.20">
    <property type="entry name" value="MFS general substrate transporter like domains"/>
    <property type="match status" value="2"/>
</dbReference>
<dbReference type="PROSITE" id="PS50850">
    <property type="entry name" value="MFS"/>
    <property type="match status" value="1"/>
</dbReference>
<keyword evidence="4" id="KW-0812">Transmembrane</keyword>